<dbReference type="InterPro" id="IPR036691">
    <property type="entry name" value="Endo/exonu/phosph_ase_sf"/>
</dbReference>
<protein>
    <submittedName>
        <fullName evidence="1">Craniofacial development protein 2</fullName>
    </submittedName>
</protein>
<comment type="caution">
    <text evidence="1">The sequence shown here is derived from an EMBL/GenBank/DDBJ whole genome shotgun (WGS) entry which is preliminary data.</text>
</comment>
<proteinExistence type="predicted"/>
<dbReference type="AlphaFoldDB" id="A0AAV4HLM8"/>
<name>A0AAV4HLM8_9GAST</name>
<dbReference type="EMBL" id="BMAT01005657">
    <property type="protein sequence ID" value="GFR97953.1"/>
    <property type="molecule type" value="Genomic_DNA"/>
</dbReference>
<evidence type="ECO:0000313" key="2">
    <source>
        <dbReference type="Proteomes" id="UP000762676"/>
    </source>
</evidence>
<dbReference type="SUPFAM" id="SSF56219">
    <property type="entry name" value="DNase I-like"/>
    <property type="match status" value="1"/>
</dbReference>
<dbReference type="Proteomes" id="UP000762676">
    <property type="component" value="Unassembled WGS sequence"/>
</dbReference>
<gene>
    <name evidence="1" type="ORF">ElyMa_002758500</name>
</gene>
<keyword evidence="2" id="KW-1185">Reference proteome</keyword>
<reference evidence="1 2" key="1">
    <citation type="journal article" date="2021" name="Elife">
        <title>Chloroplast acquisition without the gene transfer in kleptoplastic sea slugs, Plakobranchus ocellatus.</title>
        <authorList>
            <person name="Maeda T."/>
            <person name="Takahashi S."/>
            <person name="Yoshida T."/>
            <person name="Shimamura S."/>
            <person name="Takaki Y."/>
            <person name="Nagai Y."/>
            <person name="Toyoda A."/>
            <person name="Suzuki Y."/>
            <person name="Arimoto A."/>
            <person name="Ishii H."/>
            <person name="Satoh N."/>
            <person name="Nishiyama T."/>
            <person name="Hasebe M."/>
            <person name="Maruyama T."/>
            <person name="Minagawa J."/>
            <person name="Obokata J."/>
            <person name="Shigenobu S."/>
        </authorList>
    </citation>
    <scope>NUCLEOTIDE SEQUENCE [LARGE SCALE GENOMIC DNA]</scope>
</reference>
<organism evidence="1 2">
    <name type="scientific">Elysia marginata</name>
    <dbReference type="NCBI Taxonomy" id="1093978"/>
    <lineage>
        <taxon>Eukaryota</taxon>
        <taxon>Metazoa</taxon>
        <taxon>Spiralia</taxon>
        <taxon>Lophotrochozoa</taxon>
        <taxon>Mollusca</taxon>
        <taxon>Gastropoda</taxon>
        <taxon>Heterobranchia</taxon>
        <taxon>Euthyneura</taxon>
        <taxon>Panpulmonata</taxon>
        <taxon>Sacoglossa</taxon>
        <taxon>Placobranchoidea</taxon>
        <taxon>Plakobranchidae</taxon>
        <taxon>Elysia</taxon>
    </lineage>
</organism>
<sequence>MEWEPIIHRIIRARLYSTIAKLTIVKCYAPTDDAADDEKDEFYSKLQEILTYIPKHDMTIVMGDLKAKVGSDNTGIEEYMGKHGLEEHRVTNKEISERTGIRPIVEEVKKRRWRWLGHVLRMSRSRHPLIALTWNPQGARKEDHRVPGGDQWKVKEWSQGRHGTSSIGSPRTEYVNGGSLWDPNPSRGLWII</sequence>
<accession>A0AAV4HLM8</accession>
<dbReference type="Gene3D" id="3.60.10.10">
    <property type="entry name" value="Endonuclease/exonuclease/phosphatase"/>
    <property type="match status" value="1"/>
</dbReference>
<evidence type="ECO:0000313" key="1">
    <source>
        <dbReference type="EMBL" id="GFR97953.1"/>
    </source>
</evidence>